<protein>
    <submittedName>
        <fullName evidence="1">DUF1287 domain-containing protein</fullName>
    </submittedName>
</protein>
<dbReference type="RefSeq" id="WP_338751359.1">
    <property type="nucleotide sequence ID" value="NZ_CP147404.1"/>
</dbReference>
<dbReference type="EMBL" id="CP147404">
    <property type="protein sequence ID" value="WXB92648.1"/>
    <property type="molecule type" value="Genomic_DNA"/>
</dbReference>
<gene>
    <name evidence="1" type="ORF">WDJ61_15665</name>
</gene>
<dbReference type="Proteomes" id="UP001387364">
    <property type="component" value="Chromosome"/>
</dbReference>
<sequence length="181" mass="20679">MDQNENGVADPLDIVQTARKEVENRTKYQSAYYEDGYPPDREGVCTDVIWRGLMGIDIELKELIDQDIKANPSLYPRVNDQPDANIDFRRVPNQFVFLERHAESLTTEFIPGDPKNLAEWQPGDIVVYVEGTDHTGIISDKRAKDGVPYLIHNAPPFAAEIKLSSYSQPIAGHFRWKYENQ</sequence>
<evidence type="ECO:0000313" key="2">
    <source>
        <dbReference type="Proteomes" id="UP001387364"/>
    </source>
</evidence>
<reference evidence="1 2" key="1">
    <citation type="submission" date="2024-02" db="EMBL/GenBank/DDBJ databases">
        <title>Seven novel Bacillus-like species.</title>
        <authorList>
            <person name="Liu G."/>
        </authorList>
    </citation>
    <scope>NUCLEOTIDE SEQUENCE [LARGE SCALE GENOMIC DNA]</scope>
    <source>
        <strain evidence="1 2">FJAT-52991</strain>
    </source>
</reference>
<organism evidence="1 2">
    <name type="scientific">Bacillus kandeliae</name>
    <dbReference type="NCBI Taxonomy" id="3129297"/>
    <lineage>
        <taxon>Bacteria</taxon>
        <taxon>Bacillati</taxon>
        <taxon>Bacillota</taxon>
        <taxon>Bacilli</taxon>
        <taxon>Bacillales</taxon>
        <taxon>Bacillaceae</taxon>
        <taxon>Bacillus</taxon>
    </lineage>
</organism>
<dbReference type="Pfam" id="PF06940">
    <property type="entry name" value="DUF1287"/>
    <property type="match status" value="1"/>
</dbReference>
<keyword evidence="2" id="KW-1185">Reference proteome</keyword>
<evidence type="ECO:0000313" key="1">
    <source>
        <dbReference type="EMBL" id="WXB92648.1"/>
    </source>
</evidence>
<accession>A0ABZ2N4K9</accession>
<proteinExistence type="predicted"/>
<name>A0ABZ2N4K9_9BACI</name>
<dbReference type="InterPro" id="IPR009706">
    <property type="entry name" value="DUF1287"/>
</dbReference>